<dbReference type="GO" id="GO:0005737">
    <property type="term" value="C:cytoplasm"/>
    <property type="evidence" value="ECO:0007669"/>
    <property type="project" value="TreeGrafter"/>
</dbReference>
<dbReference type="InterPro" id="IPR001683">
    <property type="entry name" value="PX_dom"/>
</dbReference>
<proteinExistence type="predicted"/>
<dbReference type="EMBL" id="JABXXO010000006">
    <property type="protein sequence ID" value="KAF7776133.1"/>
    <property type="molecule type" value="Genomic_DNA"/>
</dbReference>
<dbReference type="InterPro" id="IPR035550">
    <property type="entry name" value="Bem1/Scd2_PX"/>
</dbReference>
<feature type="compositionally biased region" description="Low complexity" evidence="4">
    <location>
        <begin position="228"/>
        <end position="240"/>
    </location>
</feature>
<evidence type="ECO:0000256" key="4">
    <source>
        <dbReference type="SAM" id="MobiDB-lite"/>
    </source>
</evidence>
<evidence type="ECO:0000313" key="8">
    <source>
        <dbReference type="Proteomes" id="UP000629468"/>
    </source>
</evidence>
<dbReference type="InterPro" id="IPR036028">
    <property type="entry name" value="SH3-like_dom_sf"/>
</dbReference>
<evidence type="ECO:0000256" key="1">
    <source>
        <dbReference type="ARBA" id="ARBA00022443"/>
    </source>
</evidence>
<dbReference type="InterPro" id="IPR035549">
    <property type="entry name" value="Bem1/Scd2_SH3_2"/>
</dbReference>
<feature type="compositionally biased region" description="Basic and acidic residues" evidence="4">
    <location>
        <begin position="440"/>
        <end position="456"/>
    </location>
</feature>
<dbReference type="PROSITE" id="PS50195">
    <property type="entry name" value="PX"/>
    <property type="match status" value="1"/>
</dbReference>
<dbReference type="InterPro" id="IPR035548">
    <property type="entry name" value="Bem1/Scd2_SH3_1"/>
</dbReference>
<feature type="compositionally biased region" description="Low complexity" evidence="4">
    <location>
        <begin position="497"/>
        <end position="508"/>
    </location>
</feature>
<feature type="compositionally biased region" description="Polar residues" evidence="4">
    <location>
        <begin position="241"/>
        <end position="252"/>
    </location>
</feature>
<dbReference type="InterPro" id="IPR051228">
    <property type="entry name" value="NADPH_Oxidase/PX-Domain"/>
</dbReference>
<feature type="region of interest" description="Disordered" evidence="4">
    <location>
        <begin position="226"/>
        <end position="260"/>
    </location>
</feature>
<dbReference type="GO" id="GO:0035091">
    <property type="term" value="F:phosphatidylinositol binding"/>
    <property type="evidence" value="ECO:0007669"/>
    <property type="project" value="InterPro"/>
</dbReference>
<feature type="region of interest" description="Disordered" evidence="4">
    <location>
        <begin position="482"/>
        <end position="575"/>
    </location>
</feature>
<dbReference type="Proteomes" id="UP000629468">
    <property type="component" value="Unassembled WGS sequence"/>
</dbReference>
<dbReference type="Pfam" id="PF14604">
    <property type="entry name" value="SH3_9"/>
    <property type="match status" value="1"/>
</dbReference>
<dbReference type="CDD" id="cd11879">
    <property type="entry name" value="SH3_Bem1p_2"/>
    <property type="match status" value="1"/>
</dbReference>
<dbReference type="InterPro" id="IPR001452">
    <property type="entry name" value="SH3_domain"/>
</dbReference>
<dbReference type="Gene3D" id="3.10.20.90">
    <property type="entry name" value="Phosphatidylinositol 3-kinase Catalytic Subunit, Chain A, domain 1"/>
    <property type="match status" value="1"/>
</dbReference>
<dbReference type="CDD" id="cd06890">
    <property type="entry name" value="PX_Bem1p"/>
    <property type="match status" value="1"/>
</dbReference>
<sequence>MKSLRKSLNGSKDPAKLHISTPLPPVSKPPSAISPPQKVIRALSAHRSQAPQELSFSKGDFFYVISDARDQDQWYEAHNPVSGARGLVPRNMFEEFGKNTSIRASQLGAPPLHPPPPPSAKSQVFYAIVQHDFQAERQDELEAKRGDAITVVAQSNREWFVAKPIGRLGRPGLIPVSFVEIHDPATGKPIIDVEGLMDRGELPKVEDWKKAMLTYKQNSIPLGVIDTPSKSSLSDSPYSPQATSPTTSSHTYHNAVPPRPPTPELLPEGILLSADVVSFHYEMDEYWFRIDALYQPYPESESSSPPPAKQLILFRVYNDFYDFQVALLETFPREGGRHPPHPRILPFMPGPAETVDDILTATRRLELDAYVHDLCQLSNNGAHYVLEHRIVREFLSLKPGDVEQSVGQAFDTGSSVTQDDNTVVNDIYDRELAQKMGGLRTDDERSDGSDYGEERYNPSIKAPSYGERVSYAWKDQRPPLEAGTQMFADSPGHERSNSSASFHSRSYSPHPERTHSSQAARNGNHSHTSLRYENSYPPGSSTPQSVASHHSSQKSSRSRSQSNATSNFNNPSISAANPQTAFVKIKIFDRVADDLIAIRVHPKVTHLELMEKVQGRLGGEVSILRYRDSLTNTFVGLDNDVDLRVWMEGTGKHVLYAD</sequence>
<dbReference type="SUPFAM" id="SSF50044">
    <property type="entry name" value="SH3-domain"/>
    <property type="match status" value="2"/>
</dbReference>
<dbReference type="SUPFAM" id="SSF64268">
    <property type="entry name" value="PX domain"/>
    <property type="match status" value="1"/>
</dbReference>
<keyword evidence="2" id="KW-0677">Repeat</keyword>
<feature type="region of interest" description="Disordered" evidence="4">
    <location>
        <begin position="1"/>
        <end position="37"/>
    </location>
</feature>
<dbReference type="SMART" id="SM00326">
    <property type="entry name" value="SH3"/>
    <property type="match status" value="2"/>
</dbReference>
<evidence type="ECO:0000256" key="2">
    <source>
        <dbReference type="ARBA" id="ARBA00022737"/>
    </source>
</evidence>
<evidence type="ECO:0000259" key="5">
    <source>
        <dbReference type="PROSITE" id="PS50002"/>
    </source>
</evidence>
<feature type="domain" description="SH3" evidence="5">
    <location>
        <begin position="35"/>
        <end position="98"/>
    </location>
</feature>
<dbReference type="InterPro" id="IPR036871">
    <property type="entry name" value="PX_dom_sf"/>
</dbReference>
<feature type="region of interest" description="Disordered" evidence="4">
    <location>
        <begin position="434"/>
        <end position="462"/>
    </location>
</feature>
<dbReference type="AlphaFoldDB" id="A0A8H7KHG6"/>
<dbReference type="PROSITE" id="PS50002">
    <property type="entry name" value="SH3"/>
    <property type="match status" value="2"/>
</dbReference>
<feature type="compositionally biased region" description="Polar residues" evidence="4">
    <location>
        <begin position="1"/>
        <end position="10"/>
    </location>
</feature>
<dbReference type="PANTHER" id="PTHR15706">
    <property type="entry name" value="SH3 MULTIPLE DOMAIN"/>
    <property type="match status" value="1"/>
</dbReference>
<dbReference type="Gene3D" id="2.30.30.40">
    <property type="entry name" value="SH3 Domains"/>
    <property type="match status" value="2"/>
</dbReference>
<name>A0A8H7KHG6_AGABI</name>
<dbReference type="Gene3D" id="3.30.1520.10">
    <property type="entry name" value="Phox-like domain"/>
    <property type="match status" value="1"/>
</dbReference>
<keyword evidence="1 3" id="KW-0728">SH3 domain</keyword>
<feature type="compositionally biased region" description="Low complexity" evidence="4">
    <location>
        <begin position="545"/>
        <end position="567"/>
    </location>
</feature>
<dbReference type="GO" id="GO:0043332">
    <property type="term" value="C:mating projection tip"/>
    <property type="evidence" value="ECO:0007669"/>
    <property type="project" value="TreeGrafter"/>
</dbReference>
<organism evidence="7 8">
    <name type="scientific">Agaricus bisporus var. burnettii</name>
    <dbReference type="NCBI Taxonomy" id="192524"/>
    <lineage>
        <taxon>Eukaryota</taxon>
        <taxon>Fungi</taxon>
        <taxon>Dikarya</taxon>
        <taxon>Basidiomycota</taxon>
        <taxon>Agaricomycotina</taxon>
        <taxon>Agaricomycetes</taxon>
        <taxon>Agaricomycetidae</taxon>
        <taxon>Agaricales</taxon>
        <taxon>Agaricineae</taxon>
        <taxon>Agaricaceae</taxon>
        <taxon>Agaricus</taxon>
    </lineage>
</organism>
<dbReference type="SUPFAM" id="SSF54277">
    <property type="entry name" value="CAD &amp; PB1 domains"/>
    <property type="match status" value="1"/>
</dbReference>
<dbReference type="PANTHER" id="PTHR15706:SF2">
    <property type="entry name" value="SH3 AND PX DOMAIN-CONTAINING PROTEIN 2A"/>
    <property type="match status" value="1"/>
</dbReference>
<reference evidence="7 8" key="1">
    <citation type="journal article" name="Sci. Rep.">
        <title>Telomere-to-telomere assembled and centromere annotated genomes of the two main subspecies of the button mushroom Agaricus bisporus reveal especially polymorphic chromosome ends.</title>
        <authorList>
            <person name="Sonnenberg A.S.M."/>
            <person name="Sedaghat-Telgerd N."/>
            <person name="Lavrijssen B."/>
            <person name="Ohm R.A."/>
            <person name="Hendrickx P.M."/>
            <person name="Scholtmeijer K."/>
            <person name="Baars J.J.P."/>
            <person name="van Peer A."/>
        </authorList>
    </citation>
    <scope>NUCLEOTIDE SEQUENCE [LARGE SCALE GENOMIC DNA]</scope>
    <source>
        <strain evidence="7 8">H119_p4</strain>
    </source>
</reference>
<evidence type="ECO:0000259" key="6">
    <source>
        <dbReference type="PROSITE" id="PS50195"/>
    </source>
</evidence>
<dbReference type="SMART" id="SM00312">
    <property type="entry name" value="PX"/>
    <property type="match status" value="1"/>
</dbReference>
<evidence type="ECO:0008006" key="9">
    <source>
        <dbReference type="Google" id="ProtNLM"/>
    </source>
</evidence>
<gene>
    <name evidence="7" type="ORF">Agabi119p4_4526</name>
</gene>
<comment type="caution">
    <text evidence="7">The sequence shown here is derived from an EMBL/GenBank/DDBJ whole genome shotgun (WGS) entry which is preliminary data.</text>
</comment>
<evidence type="ECO:0000256" key="3">
    <source>
        <dbReference type="PROSITE-ProRule" id="PRU00192"/>
    </source>
</evidence>
<dbReference type="GO" id="GO:0030674">
    <property type="term" value="F:protein-macromolecule adaptor activity"/>
    <property type="evidence" value="ECO:0007669"/>
    <property type="project" value="TreeGrafter"/>
</dbReference>
<feature type="domain" description="PX" evidence="6">
    <location>
        <begin position="266"/>
        <end position="402"/>
    </location>
</feature>
<protein>
    <recommendedName>
        <fullName evidence="9">Scd2/ral3</fullName>
    </recommendedName>
</protein>
<feature type="domain" description="SH3" evidence="5">
    <location>
        <begin position="122"/>
        <end position="184"/>
    </location>
</feature>
<dbReference type="CDD" id="cd11878">
    <property type="entry name" value="SH3_Bem1p_1"/>
    <property type="match status" value="1"/>
</dbReference>
<feature type="compositionally biased region" description="Polar residues" evidence="4">
    <location>
        <begin position="516"/>
        <end position="544"/>
    </location>
</feature>
<dbReference type="Pfam" id="PF00018">
    <property type="entry name" value="SH3_1"/>
    <property type="match status" value="1"/>
</dbReference>
<accession>A0A8H7KHG6</accession>
<evidence type="ECO:0000313" key="7">
    <source>
        <dbReference type="EMBL" id="KAF7776133.1"/>
    </source>
</evidence>
<dbReference type="GO" id="GO:0000747">
    <property type="term" value="P:conjugation with cellular fusion"/>
    <property type="evidence" value="ECO:0007669"/>
    <property type="project" value="TreeGrafter"/>
</dbReference>